<reference evidence="1 2" key="1">
    <citation type="submission" date="2020-08" db="EMBL/GenBank/DDBJ databases">
        <title>Novel species isolated from subtropical streams in China.</title>
        <authorList>
            <person name="Lu H."/>
        </authorList>
    </citation>
    <scope>NUCLEOTIDE SEQUENCE [LARGE SCALE GENOMIC DNA]</scope>
    <source>
        <strain evidence="1 2">KCTC 52442</strain>
    </source>
</reference>
<sequence length="46" mass="5356">MARYKIVDRNPKFIPVVLDAQLITGAKRDCIPCNLRQHAYVHPTRH</sequence>
<evidence type="ECO:0000313" key="2">
    <source>
        <dbReference type="Proteomes" id="UP000643610"/>
    </source>
</evidence>
<proteinExistence type="predicted"/>
<gene>
    <name evidence="1" type="ORF">H8K33_00375</name>
</gene>
<evidence type="ECO:0000313" key="1">
    <source>
        <dbReference type="EMBL" id="MBC3829956.1"/>
    </source>
</evidence>
<comment type="caution">
    <text evidence="1">The sequence shown here is derived from an EMBL/GenBank/DDBJ whole genome shotgun (WGS) entry which is preliminary data.</text>
</comment>
<organism evidence="1 2">
    <name type="scientific">Undibacterium amnicola</name>
    <dbReference type="NCBI Taxonomy" id="1834038"/>
    <lineage>
        <taxon>Bacteria</taxon>
        <taxon>Pseudomonadati</taxon>
        <taxon>Pseudomonadota</taxon>
        <taxon>Betaproteobacteria</taxon>
        <taxon>Burkholderiales</taxon>
        <taxon>Oxalobacteraceae</taxon>
        <taxon>Undibacterium</taxon>
    </lineage>
</organism>
<keyword evidence="2" id="KW-1185">Reference proteome</keyword>
<accession>A0ABR6XKN3</accession>
<dbReference type="EMBL" id="JACOFU010000001">
    <property type="protein sequence ID" value="MBC3829956.1"/>
    <property type="molecule type" value="Genomic_DNA"/>
</dbReference>
<dbReference type="Proteomes" id="UP000643610">
    <property type="component" value="Unassembled WGS sequence"/>
</dbReference>
<dbReference type="RefSeq" id="WP_186889011.1">
    <property type="nucleotide sequence ID" value="NZ_JACOFU010000001.1"/>
</dbReference>
<name>A0ABR6XKN3_9BURK</name>
<protein>
    <submittedName>
        <fullName evidence="1">Uncharacterized protein</fullName>
    </submittedName>
</protein>